<comment type="caution">
    <text evidence="1">The sequence shown here is derived from an EMBL/GenBank/DDBJ whole genome shotgun (WGS) entry which is preliminary data.</text>
</comment>
<name>A0A9Q3DA02_9BASI</name>
<protein>
    <submittedName>
        <fullName evidence="1">Uncharacterized protein</fullName>
    </submittedName>
</protein>
<dbReference type="EMBL" id="AVOT02015295">
    <property type="protein sequence ID" value="MBW0499499.1"/>
    <property type="molecule type" value="Genomic_DNA"/>
</dbReference>
<sequence>MKPQPQGPALSNPYQYGIQKDIVLDNKPRSPSQYQDGYKMSYQEKEYVKQLPEDSSWPKLSGVAEYDHMKCIDYIDGHLFYLPSIPDYWIAARLNTAFKVHASIWDT</sequence>
<dbReference type="AlphaFoldDB" id="A0A9Q3DA02"/>
<accession>A0A9Q3DA02</accession>
<evidence type="ECO:0000313" key="1">
    <source>
        <dbReference type="EMBL" id="MBW0499499.1"/>
    </source>
</evidence>
<dbReference type="Proteomes" id="UP000765509">
    <property type="component" value="Unassembled WGS sequence"/>
</dbReference>
<evidence type="ECO:0000313" key="2">
    <source>
        <dbReference type="Proteomes" id="UP000765509"/>
    </source>
</evidence>
<keyword evidence="2" id="KW-1185">Reference proteome</keyword>
<proteinExistence type="predicted"/>
<organism evidence="1 2">
    <name type="scientific">Austropuccinia psidii MF-1</name>
    <dbReference type="NCBI Taxonomy" id="1389203"/>
    <lineage>
        <taxon>Eukaryota</taxon>
        <taxon>Fungi</taxon>
        <taxon>Dikarya</taxon>
        <taxon>Basidiomycota</taxon>
        <taxon>Pucciniomycotina</taxon>
        <taxon>Pucciniomycetes</taxon>
        <taxon>Pucciniales</taxon>
        <taxon>Sphaerophragmiaceae</taxon>
        <taxon>Austropuccinia</taxon>
    </lineage>
</organism>
<gene>
    <name evidence="1" type="ORF">O181_039214</name>
</gene>
<reference evidence="1" key="1">
    <citation type="submission" date="2021-03" db="EMBL/GenBank/DDBJ databases">
        <title>Draft genome sequence of rust myrtle Austropuccinia psidii MF-1, a brazilian biotype.</title>
        <authorList>
            <person name="Quecine M.C."/>
            <person name="Pachon D.M.R."/>
            <person name="Bonatelli M.L."/>
            <person name="Correr F.H."/>
            <person name="Franceschini L.M."/>
            <person name="Leite T.F."/>
            <person name="Margarido G.R.A."/>
            <person name="Almeida C.A."/>
            <person name="Ferrarezi J.A."/>
            <person name="Labate C.A."/>
        </authorList>
    </citation>
    <scope>NUCLEOTIDE SEQUENCE</scope>
    <source>
        <strain evidence="1">MF-1</strain>
    </source>
</reference>